<reference evidence="1" key="1">
    <citation type="submission" date="2023-04" db="EMBL/GenBank/DDBJ databases">
        <title>A chromosome-level genome assembly of the parasitoid wasp Eretmocerus hayati.</title>
        <authorList>
            <person name="Zhong Y."/>
            <person name="Liu S."/>
            <person name="Liu Y."/>
        </authorList>
    </citation>
    <scope>NUCLEOTIDE SEQUENCE</scope>
    <source>
        <strain evidence="1">ZJU_SS_LIU_2023</strain>
    </source>
</reference>
<keyword evidence="2" id="KW-1185">Reference proteome</keyword>
<dbReference type="EMBL" id="CM056742">
    <property type="protein sequence ID" value="KAJ8680132.1"/>
    <property type="molecule type" value="Genomic_DNA"/>
</dbReference>
<evidence type="ECO:0000313" key="2">
    <source>
        <dbReference type="Proteomes" id="UP001239111"/>
    </source>
</evidence>
<dbReference type="Proteomes" id="UP001239111">
    <property type="component" value="Chromosome 2"/>
</dbReference>
<evidence type="ECO:0000313" key="1">
    <source>
        <dbReference type="EMBL" id="KAJ8680132.1"/>
    </source>
</evidence>
<comment type="caution">
    <text evidence="1">The sequence shown here is derived from an EMBL/GenBank/DDBJ whole genome shotgun (WGS) entry which is preliminary data.</text>
</comment>
<sequence length="139" mass="15694">MSTQILMNIFHKIFHIFKRLDLCLPLITVQLYFYAAKSYEKSIEFSAIPHSLADAGSLAPPREQHNDQIEIKCQKGHISISCVNETDRKEADSSENQSNTSVSPEITSVEVASDDDDLCKVLELEADKLNVRHHHMLLG</sequence>
<protein>
    <submittedName>
        <fullName evidence="1">Uncharacterized protein</fullName>
    </submittedName>
</protein>
<accession>A0ACC2P9M6</accession>
<name>A0ACC2P9M6_9HYME</name>
<gene>
    <name evidence="1" type="ORF">QAD02_015919</name>
</gene>
<proteinExistence type="predicted"/>
<organism evidence="1 2">
    <name type="scientific">Eretmocerus hayati</name>
    <dbReference type="NCBI Taxonomy" id="131215"/>
    <lineage>
        <taxon>Eukaryota</taxon>
        <taxon>Metazoa</taxon>
        <taxon>Ecdysozoa</taxon>
        <taxon>Arthropoda</taxon>
        <taxon>Hexapoda</taxon>
        <taxon>Insecta</taxon>
        <taxon>Pterygota</taxon>
        <taxon>Neoptera</taxon>
        <taxon>Endopterygota</taxon>
        <taxon>Hymenoptera</taxon>
        <taxon>Apocrita</taxon>
        <taxon>Proctotrupomorpha</taxon>
        <taxon>Chalcidoidea</taxon>
        <taxon>Aphelinidae</taxon>
        <taxon>Aphelininae</taxon>
        <taxon>Eretmocerus</taxon>
    </lineage>
</organism>